<feature type="non-terminal residue" evidence="1">
    <location>
        <position position="90"/>
    </location>
</feature>
<dbReference type="EMBL" id="UINC01145880">
    <property type="protein sequence ID" value="SVD36281.1"/>
    <property type="molecule type" value="Genomic_DNA"/>
</dbReference>
<protein>
    <submittedName>
        <fullName evidence="1">Uncharacterized protein</fullName>
    </submittedName>
</protein>
<gene>
    <name evidence="1" type="ORF">METZ01_LOCUS389135</name>
</gene>
<organism evidence="1">
    <name type="scientific">marine metagenome</name>
    <dbReference type="NCBI Taxonomy" id="408172"/>
    <lineage>
        <taxon>unclassified sequences</taxon>
        <taxon>metagenomes</taxon>
        <taxon>ecological metagenomes</taxon>
    </lineage>
</organism>
<name>A0A382URH3_9ZZZZ</name>
<dbReference type="AlphaFoldDB" id="A0A382URH3"/>
<sequence length="90" mass="10116">MTPKGRLEPKEIGKISPEVFKKILNVCPGTIVEGLPKEEVATKTKHNLVWGYYLSLCYSWSTDKKIRFESSTGGLLNGLSIYLLESKKVK</sequence>
<accession>A0A382URH3</accession>
<evidence type="ECO:0000313" key="1">
    <source>
        <dbReference type="EMBL" id="SVD36281.1"/>
    </source>
</evidence>
<reference evidence="1" key="1">
    <citation type="submission" date="2018-05" db="EMBL/GenBank/DDBJ databases">
        <authorList>
            <person name="Lanie J.A."/>
            <person name="Ng W.-L."/>
            <person name="Kazmierczak K.M."/>
            <person name="Andrzejewski T.M."/>
            <person name="Davidsen T.M."/>
            <person name="Wayne K.J."/>
            <person name="Tettelin H."/>
            <person name="Glass J.I."/>
            <person name="Rusch D."/>
            <person name="Podicherti R."/>
            <person name="Tsui H.-C.T."/>
            <person name="Winkler M.E."/>
        </authorList>
    </citation>
    <scope>NUCLEOTIDE SEQUENCE</scope>
</reference>
<proteinExistence type="predicted"/>